<evidence type="ECO:0000256" key="2">
    <source>
        <dbReference type="SAM" id="Phobius"/>
    </source>
</evidence>
<protein>
    <submittedName>
        <fullName evidence="3">Uncharacterized protein</fullName>
    </submittedName>
</protein>
<evidence type="ECO:0000256" key="1">
    <source>
        <dbReference type="SAM" id="MobiDB-lite"/>
    </source>
</evidence>
<feature type="compositionally biased region" description="Low complexity" evidence="1">
    <location>
        <begin position="94"/>
        <end position="109"/>
    </location>
</feature>
<reference evidence="4" key="1">
    <citation type="submission" date="2016-10" db="EMBL/GenBank/DDBJ databases">
        <authorList>
            <person name="Varghese N."/>
            <person name="Submissions S."/>
        </authorList>
    </citation>
    <scope>NUCLEOTIDE SEQUENCE [LARGE SCALE GENOMIC DNA]</scope>
    <source>
        <strain evidence="4">DSM 26879</strain>
    </source>
</reference>
<dbReference type="AlphaFoldDB" id="A0A1I6GRP2"/>
<keyword evidence="2" id="KW-1133">Transmembrane helix</keyword>
<dbReference type="STRING" id="390270.SAMN04488005_2086"/>
<evidence type="ECO:0000313" key="3">
    <source>
        <dbReference type="EMBL" id="SFR44923.1"/>
    </source>
</evidence>
<accession>A0A1I6GRP2</accession>
<evidence type="ECO:0000313" key="4">
    <source>
        <dbReference type="Proteomes" id="UP000199478"/>
    </source>
</evidence>
<name>A0A1I6GRP2_9RHOB</name>
<dbReference type="Proteomes" id="UP000199478">
    <property type="component" value="Unassembled WGS sequence"/>
</dbReference>
<dbReference type="EMBL" id="FOYP01000001">
    <property type="protein sequence ID" value="SFR44923.1"/>
    <property type="molecule type" value="Genomic_DNA"/>
</dbReference>
<feature type="transmembrane region" description="Helical" evidence="2">
    <location>
        <begin position="12"/>
        <end position="29"/>
    </location>
</feature>
<feature type="region of interest" description="Disordered" evidence="1">
    <location>
        <begin position="94"/>
        <end position="113"/>
    </location>
</feature>
<proteinExistence type="predicted"/>
<gene>
    <name evidence="3" type="ORF">SAMN04488005_2086</name>
</gene>
<keyword evidence="4" id="KW-1185">Reference proteome</keyword>
<sequence>MTLRLAFHALRAAWIGLILFIASWVWLVPATPMEREALSAPFSNARPAGLSAMRIARAMVHFAPERAAQLLSDSSNGEISPRLAGMILRQVAAGNAGPPAPENGPAAIGDDIDGPRFISVD</sequence>
<keyword evidence="2" id="KW-0472">Membrane</keyword>
<keyword evidence="2" id="KW-0812">Transmembrane</keyword>
<organism evidence="3 4">
    <name type="scientific">Yoonia tamlensis</name>
    <dbReference type="NCBI Taxonomy" id="390270"/>
    <lineage>
        <taxon>Bacteria</taxon>
        <taxon>Pseudomonadati</taxon>
        <taxon>Pseudomonadota</taxon>
        <taxon>Alphaproteobacteria</taxon>
        <taxon>Rhodobacterales</taxon>
        <taxon>Paracoccaceae</taxon>
        <taxon>Yoonia</taxon>
    </lineage>
</organism>